<accession>A0A0U0ZVY9</accession>
<sequence>MNFGNPPDSATEGASSLADHAWARHIDALMRADRAPGPDTEMYTWLVWQWCRYGRGLLTPDQHTALDALPESVRKLRQDPWVCRFIDLADREYAGLPLAGGRRTPWLTYQRRLQTSRILPASRAALLERLDSFHWKPGDHQWWSTFEEVSRFAAQHGRLPTRRDNEQLANWVAVQRFLLRSDRLRYDRAKALAALPGWTQALAQTRSRSPWERRCEQLRVFVQTRRRYPLLDSADAAEAALARWVLTQREQYRRDGLSAYRIKMLSALPFWRWGAREQAWDARFRRLARDVRRGRFGPGHPDYTWVVAQRRQYRIGRLTTEQANQLRSLNLLGSRLSLAA</sequence>
<feature type="domain" description="Helicase-associated" evidence="1">
    <location>
        <begin position="209"/>
        <end position="270"/>
    </location>
</feature>
<keyword evidence="2" id="KW-0347">Helicase</keyword>
<dbReference type="Proteomes" id="UP000045782">
    <property type="component" value="Unassembled WGS sequence"/>
</dbReference>
<dbReference type="AlphaFoldDB" id="A0A0U0ZVY9"/>
<protein>
    <submittedName>
        <fullName evidence="2">Putative helicase</fullName>
    </submittedName>
</protein>
<dbReference type="GO" id="GO:0004386">
    <property type="term" value="F:helicase activity"/>
    <property type="evidence" value="ECO:0007669"/>
    <property type="project" value="UniProtKB-KW"/>
</dbReference>
<organism evidence="2 3">
    <name type="scientific">Mycobacteroides abscessus</name>
    <dbReference type="NCBI Taxonomy" id="36809"/>
    <lineage>
        <taxon>Bacteria</taxon>
        <taxon>Bacillati</taxon>
        <taxon>Actinomycetota</taxon>
        <taxon>Actinomycetes</taxon>
        <taxon>Mycobacteriales</taxon>
        <taxon>Mycobacteriaceae</taxon>
        <taxon>Mycobacteroides</taxon>
    </lineage>
</organism>
<dbReference type="Gene3D" id="6.10.140.530">
    <property type="match status" value="2"/>
</dbReference>
<proteinExistence type="predicted"/>
<keyword evidence="2" id="KW-0067">ATP-binding</keyword>
<name>A0A0U0ZVY9_9MYCO</name>
<reference evidence="2 3" key="1">
    <citation type="submission" date="2015-03" db="EMBL/GenBank/DDBJ databases">
        <authorList>
            <person name="Murphy D."/>
        </authorList>
    </citation>
    <scope>NUCLEOTIDE SEQUENCE [LARGE SCALE GENOMIC DNA]</scope>
    <source>
        <strain evidence="2 3">PAP088</strain>
    </source>
</reference>
<dbReference type="PANTHER" id="PTHR33418">
    <property type="entry name" value="HELICASE-ASSOCIATED"/>
    <property type="match status" value="1"/>
</dbReference>
<dbReference type="RefSeq" id="WP_049233305.1">
    <property type="nucleotide sequence ID" value="NZ_CP014951.1"/>
</dbReference>
<evidence type="ECO:0000313" key="3">
    <source>
        <dbReference type="Proteomes" id="UP000045782"/>
    </source>
</evidence>
<dbReference type="Pfam" id="PF03457">
    <property type="entry name" value="HA"/>
    <property type="match status" value="2"/>
</dbReference>
<dbReference type="EMBL" id="CSWP01000012">
    <property type="protein sequence ID" value="CPV70121.1"/>
    <property type="molecule type" value="Genomic_DNA"/>
</dbReference>
<gene>
    <name evidence="2" type="ORF">ERS075579_04719</name>
</gene>
<evidence type="ECO:0000313" key="2">
    <source>
        <dbReference type="EMBL" id="CPV70121.1"/>
    </source>
</evidence>
<dbReference type="PANTHER" id="PTHR33418:SF1">
    <property type="entry name" value="HELICASE-ASSOCIATED DOMAIN-CONTAINING PROTEIN"/>
    <property type="match status" value="1"/>
</dbReference>
<keyword evidence="2" id="KW-0378">Hydrolase</keyword>
<dbReference type="InterPro" id="IPR005114">
    <property type="entry name" value="Helicase_assoc"/>
</dbReference>
<evidence type="ECO:0000259" key="1">
    <source>
        <dbReference type="Pfam" id="PF03457"/>
    </source>
</evidence>
<feature type="domain" description="Helicase-associated" evidence="1">
    <location>
        <begin position="139"/>
        <end position="196"/>
    </location>
</feature>
<keyword evidence="2" id="KW-0547">Nucleotide-binding</keyword>